<comment type="caution">
    <text evidence="3">The sequence shown here is derived from an EMBL/GenBank/DDBJ whole genome shotgun (WGS) entry which is preliminary data.</text>
</comment>
<sequence length="538" mass="61208">MENCSLRDLGAGTVTAFNSLLQTPGSAVNHINLNRVEREAQRFQVWAHHLGLYQDGHASLDYRVRDADLVRTRIRELLLGLQDHLENLVAIANGKRAPAEDTQDSTDLVSSSESSSGSSSDSSYVETEGSSSEGNFDEAAFRLGCLAEHLDTLYSIATLIRNPQNRPRKGVDQLYGNIAPADRQSYQKGREEVETLTVAYLHRQNLQKHLDSQEGDHARLNQEEILAHFASAHNWILRRTGTANAKRKQQFVYWKNHASKLEATRPEPAKVQTQLPIQTPDTRGSQSGLPHETTLQHAGRSLATSATPFPANMIKPEDMKSVISHHTSASAMKDLEEDELPWPEPPRLRSDERFFQCPYCKILCPAKYVKGNSWKTHIINDLQPYHCTYELCQDPHRTYGTRQEWIEHEDQHTRVWHCWEHSLEFETQPDFLSHLSVVHSGESYERLSDQVVSTKIAPSEHIHRDCPYCPTAFTDTWQMRRHIVHHLERFALLALPSIDDEADELEESTPSGNSHRVRLRGRADSVFRDFPGNCAFHP</sequence>
<feature type="compositionally biased region" description="Low complexity" evidence="1">
    <location>
        <begin position="105"/>
        <end position="133"/>
    </location>
</feature>
<keyword evidence="4" id="KW-1185">Reference proteome</keyword>
<reference evidence="3 4" key="1">
    <citation type="submission" date="2023-01" db="EMBL/GenBank/DDBJ databases">
        <title>Analysis of 21 Apiospora genomes using comparative genomics revels a genus with tremendous synthesis potential of carbohydrate active enzymes and secondary metabolites.</title>
        <authorList>
            <person name="Sorensen T."/>
        </authorList>
    </citation>
    <scope>NUCLEOTIDE SEQUENCE [LARGE SCALE GENOMIC DNA]</scope>
    <source>
        <strain evidence="3 4">CBS 20057</strain>
    </source>
</reference>
<dbReference type="Pfam" id="PF26082">
    <property type="entry name" value="zf-C2H2_AcuF"/>
    <property type="match status" value="1"/>
</dbReference>
<evidence type="ECO:0000313" key="4">
    <source>
        <dbReference type="Proteomes" id="UP001396898"/>
    </source>
</evidence>
<protein>
    <recommendedName>
        <fullName evidence="2">C2H2-type domain-containing protein</fullName>
    </recommendedName>
</protein>
<dbReference type="EMBL" id="JAQQWI010000016">
    <property type="protein sequence ID" value="KAK8009422.1"/>
    <property type="molecule type" value="Genomic_DNA"/>
</dbReference>
<dbReference type="SMART" id="SM00355">
    <property type="entry name" value="ZnF_C2H2"/>
    <property type="match status" value="3"/>
</dbReference>
<gene>
    <name evidence="3" type="ORF">PG991_011973</name>
</gene>
<accession>A0ABR1RGW9</accession>
<dbReference type="PANTHER" id="PTHR35391">
    <property type="entry name" value="C2H2-TYPE DOMAIN-CONTAINING PROTEIN-RELATED"/>
    <property type="match status" value="1"/>
</dbReference>
<dbReference type="InterPro" id="IPR058925">
    <property type="entry name" value="zf-C2H2_AcuF"/>
</dbReference>
<dbReference type="InterPro" id="IPR013087">
    <property type="entry name" value="Znf_C2H2_type"/>
</dbReference>
<proteinExistence type="predicted"/>
<organism evidence="3 4">
    <name type="scientific">Apiospora marii</name>
    <dbReference type="NCBI Taxonomy" id="335849"/>
    <lineage>
        <taxon>Eukaryota</taxon>
        <taxon>Fungi</taxon>
        <taxon>Dikarya</taxon>
        <taxon>Ascomycota</taxon>
        <taxon>Pezizomycotina</taxon>
        <taxon>Sordariomycetes</taxon>
        <taxon>Xylariomycetidae</taxon>
        <taxon>Amphisphaeriales</taxon>
        <taxon>Apiosporaceae</taxon>
        <taxon>Apiospora</taxon>
    </lineage>
</organism>
<dbReference type="PANTHER" id="PTHR35391:SF7">
    <property type="entry name" value="C2H2-TYPE DOMAIN-CONTAINING PROTEIN"/>
    <property type="match status" value="1"/>
</dbReference>
<dbReference type="PROSITE" id="PS00028">
    <property type="entry name" value="ZINC_FINGER_C2H2_1"/>
    <property type="match status" value="1"/>
</dbReference>
<feature type="region of interest" description="Disordered" evidence="1">
    <location>
        <begin position="96"/>
        <end position="134"/>
    </location>
</feature>
<evidence type="ECO:0000259" key="2">
    <source>
        <dbReference type="PROSITE" id="PS00028"/>
    </source>
</evidence>
<feature type="domain" description="C2H2-type" evidence="2">
    <location>
        <begin position="466"/>
        <end position="486"/>
    </location>
</feature>
<name>A0ABR1RGW9_9PEZI</name>
<evidence type="ECO:0000256" key="1">
    <source>
        <dbReference type="SAM" id="MobiDB-lite"/>
    </source>
</evidence>
<evidence type="ECO:0000313" key="3">
    <source>
        <dbReference type="EMBL" id="KAK8009422.1"/>
    </source>
</evidence>
<dbReference type="Proteomes" id="UP001396898">
    <property type="component" value="Unassembled WGS sequence"/>
</dbReference>